<sequence length="725" mass="75312">MRFAFTFLSYVLCASLLPLVATTHPVALSSFRSRDKSLKKHFSPSHDRGLKHHPPSRTYPTGAHALRQHHEPRGLIDLDICASADARLLADTARLLGLRALNLDTTLDLCLCLKDLNLFVTTDANVKGLVDLLGPDTVALLLRLLLNTSPNAQQCTMPSHAHRTCSKDDPCHWQCDSDWTRQGNQCVCPSPRASCPSTRPQNYKRDQDEEIKADHEKGMASGNLNPALFNRIRVLANLVVKLRENTKDDPDASDCDADAVDLLSGGVLNLLTAPVVAGLLDAVHDLLGIGTDLNATALIGSDNLLPGLILHAIVGLNDWCDNNPVLADGSNEAGSPIRIELPLDLGLLGPIGADLGLGSSTSGSGTIPVVLSDGSLNPDLLVDLNELINLVIHLRTNATNLLPSDGVVNIDLFLPLFEATAQLLNITTTGGLVSSLVNLGDCAAQLEASLDGSGLQVQPLLDQVIKIVDLALNLQTLCGDQGSTTDGGDAGDSDPYPIDGGLGGIPLIVDAGGLLQSLGLAGLGVGATVGGLGDGLTGTLNGVLGSLGLGGGVDIANPPSNTTLPQVPPSLPLSTDLVSNILIDADALLDSILDLRLGGSDLASACGSLGQHTAPEVQPLLGILTGVNDVLHASVNLGNTTDLNLGLGVLRGCLLRLEDGLGIRVNADLGNTINNLLVTIDSALGTLAGVQLGLGQCGCSRNNTLLAGLRLSVRNHRHALVDVAL</sequence>
<dbReference type="Proteomes" id="UP000308600">
    <property type="component" value="Unassembled WGS sequence"/>
</dbReference>
<evidence type="ECO:0000313" key="1">
    <source>
        <dbReference type="EMBL" id="TFK69987.1"/>
    </source>
</evidence>
<reference evidence="1 2" key="1">
    <citation type="journal article" date="2019" name="Nat. Ecol. Evol.">
        <title>Megaphylogeny resolves global patterns of mushroom evolution.</title>
        <authorList>
            <person name="Varga T."/>
            <person name="Krizsan K."/>
            <person name="Foldi C."/>
            <person name="Dima B."/>
            <person name="Sanchez-Garcia M."/>
            <person name="Sanchez-Ramirez S."/>
            <person name="Szollosi G.J."/>
            <person name="Szarkandi J.G."/>
            <person name="Papp V."/>
            <person name="Albert L."/>
            <person name="Andreopoulos W."/>
            <person name="Angelini C."/>
            <person name="Antonin V."/>
            <person name="Barry K.W."/>
            <person name="Bougher N.L."/>
            <person name="Buchanan P."/>
            <person name="Buyck B."/>
            <person name="Bense V."/>
            <person name="Catcheside P."/>
            <person name="Chovatia M."/>
            <person name="Cooper J."/>
            <person name="Damon W."/>
            <person name="Desjardin D."/>
            <person name="Finy P."/>
            <person name="Geml J."/>
            <person name="Haridas S."/>
            <person name="Hughes K."/>
            <person name="Justo A."/>
            <person name="Karasinski D."/>
            <person name="Kautmanova I."/>
            <person name="Kiss B."/>
            <person name="Kocsube S."/>
            <person name="Kotiranta H."/>
            <person name="LaButti K.M."/>
            <person name="Lechner B.E."/>
            <person name="Liimatainen K."/>
            <person name="Lipzen A."/>
            <person name="Lukacs Z."/>
            <person name="Mihaltcheva S."/>
            <person name="Morgado L.N."/>
            <person name="Niskanen T."/>
            <person name="Noordeloos M.E."/>
            <person name="Ohm R.A."/>
            <person name="Ortiz-Santana B."/>
            <person name="Ovrebo C."/>
            <person name="Racz N."/>
            <person name="Riley R."/>
            <person name="Savchenko A."/>
            <person name="Shiryaev A."/>
            <person name="Soop K."/>
            <person name="Spirin V."/>
            <person name="Szebenyi C."/>
            <person name="Tomsovsky M."/>
            <person name="Tulloss R.E."/>
            <person name="Uehling J."/>
            <person name="Grigoriev I.V."/>
            <person name="Vagvolgyi C."/>
            <person name="Papp T."/>
            <person name="Martin F.M."/>
            <person name="Miettinen O."/>
            <person name="Hibbett D.S."/>
            <person name="Nagy L.G."/>
        </authorList>
    </citation>
    <scope>NUCLEOTIDE SEQUENCE [LARGE SCALE GENOMIC DNA]</scope>
    <source>
        <strain evidence="1 2">NL-1719</strain>
    </source>
</reference>
<gene>
    <name evidence="1" type="ORF">BDN72DRAFT_896792</name>
</gene>
<evidence type="ECO:0000313" key="2">
    <source>
        <dbReference type="Proteomes" id="UP000308600"/>
    </source>
</evidence>
<accession>A0ACD3AXA7</accession>
<protein>
    <submittedName>
        <fullName evidence="1">Uncharacterized protein</fullName>
    </submittedName>
</protein>
<proteinExistence type="predicted"/>
<organism evidence="1 2">
    <name type="scientific">Pluteus cervinus</name>
    <dbReference type="NCBI Taxonomy" id="181527"/>
    <lineage>
        <taxon>Eukaryota</taxon>
        <taxon>Fungi</taxon>
        <taxon>Dikarya</taxon>
        <taxon>Basidiomycota</taxon>
        <taxon>Agaricomycotina</taxon>
        <taxon>Agaricomycetes</taxon>
        <taxon>Agaricomycetidae</taxon>
        <taxon>Agaricales</taxon>
        <taxon>Pluteineae</taxon>
        <taxon>Pluteaceae</taxon>
        <taxon>Pluteus</taxon>
    </lineage>
</organism>
<dbReference type="EMBL" id="ML208320">
    <property type="protein sequence ID" value="TFK69987.1"/>
    <property type="molecule type" value="Genomic_DNA"/>
</dbReference>
<keyword evidence="2" id="KW-1185">Reference proteome</keyword>
<name>A0ACD3AXA7_9AGAR</name>